<gene>
    <name evidence="6" type="ORF">HYQ43_16960</name>
</gene>
<accession>A0A7H9BYD1</accession>
<dbReference type="SUPFAM" id="SSF56349">
    <property type="entry name" value="DNA breaking-rejoining enzymes"/>
    <property type="match status" value="1"/>
</dbReference>
<keyword evidence="2" id="KW-0229">DNA integration</keyword>
<dbReference type="GO" id="GO:0006310">
    <property type="term" value="P:DNA recombination"/>
    <property type="evidence" value="ECO:0007669"/>
    <property type="project" value="UniProtKB-KW"/>
</dbReference>
<dbReference type="Pfam" id="PF00589">
    <property type="entry name" value="Phage_integrase"/>
    <property type="match status" value="1"/>
</dbReference>
<evidence type="ECO:0000313" key="6">
    <source>
        <dbReference type="EMBL" id="QLH15828.1"/>
    </source>
</evidence>
<dbReference type="Gene3D" id="1.10.443.10">
    <property type="entry name" value="Intergrase catalytic core"/>
    <property type="match status" value="1"/>
</dbReference>
<reference evidence="6 7" key="1">
    <citation type="submission" date="2020-07" db="EMBL/GenBank/DDBJ databases">
        <title>The complete genome of Paracoccus pantotrophus ACCC 10489.</title>
        <authorList>
            <person name="Si Y."/>
        </authorList>
    </citation>
    <scope>NUCLEOTIDE SEQUENCE [LARGE SCALE GENOMIC DNA]</scope>
    <source>
        <strain evidence="6 7">ACCC10489</strain>
    </source>
</reference>
<proteinExistence type="inferred from homology"/>
<dbReference type="GO" id="GO:0003677">
    <property type="term" value="F:DNA binding"/>
    <property type="evidence" value="ECO:0007669"/>
    <property type="project" value="UniProtKB-KW"/>
</dbReference>
<dbReference type="InterPro" id="IPR011010">
    <property type="entry name" value="DNA_brk_join_enz"/>
</dbReference>
<evidence type="ECO:0000259" key="5">
    <source>
        <dbReference type="PROSITE" id="PS51898"/>
    </source>
</evidence>
<name>A0A7H9BYD1_PARPN</name>
<feature type="domain" description="Tyr recombinase" evidence="5">
    <location>
        <begin position="97"/>
        <end position="293"/>
    </location>
</feature>
<evidence type="ECO:0000256" key="3">
    <source>
        <dbReference type="ARBA" id="ARBA00023125"/>
    </source>
</evidence>
<evidence type="ECO:0000256" key="2">
    <source>
        <dbReference type="ARBA" id="ARBA00022908"/>
    </source>
</evidence>
<evidence type="ECO:0000256" key="4">
    <source>
        <dbReference type="ARBA" id="ARBA00023172"/>
    </source>
</evidence>
<comment type="similarity">
    <text evidence="1">Belongs to the 'phage' integrase family.</text>
</comment>
<protein>
    <submittedName>
        <fullName evidence="6">Tyrosine-type recombinase/integrase</fullName>
    </submittedName>
</protein>
<sequence length="304" mass="33906">MLSQLLTDHAALHRALGFKFRTPGILLRNFVAFAEHRGERVVTTATVREWALQAPSPEQRRNRLLTVRRFAIALHAEDPRHEVPSADLFGRASHRRRTPYIYDPRDIRRLIDAAHRLGPDGSIRPITYATMFGLIAATGMRVSEALAIRLPDVIDDGLIIAQTKFKKSRLLPLHSTTRRALDGYLATRLKASSQSDALFISHQGTPPAYPTVITVFLQIIRSIGLRGAPGSQGPRLHDLRHTFAVRSLERCAHDAQAVARHITALSTYLGHAHVTDTYWYLEATPELMAHMAAAGEALHREVPA</sequence>
<dbReference type="InterPro" id="IPR050090">
    <property type="entry name" value="Tyrosine_recombinase_XerCD"/>
</dbReference>
<dbReference type="PANTHER" id="PTHR30349:SF41">
    <property type="entry name" value="INTEGRASE_RECOMBINASE PROTEIN MJ0367-RELATED"/>
    <property type="match status" value="1"/>
</dbReference>
<dbReference type="InterPro" id="IPR013762">
    <property type="entry name" value="Integrase-like_cat_sf"/>
</dbReference>
<dbReference type="PANTHER" id="PTHR30349">
    <property type="entry name" value="PHAGE INTEGRASE-RELATED"/>
    <property type="match status" value="1"/>
</dbReference>
<dbReference type="PROSITE" id="PS51898">
    <property type="entry name" value="TYR_RECOMBINASE"/>
    <property type="match status" value="1"/>
</dbReference>
<keyword evidence="3" id="KW-0238">DNA-binding</keyword>
<dbReference type="GO" id="GO:0015074">
    <property type="term" value="P:DNA integration"/>
    <property type="evidence" value="ECO:0007669"/>
    <property type="project" value="UniProtKB-KW"/>
</dbReference>
<dbReference type="InterPro" id="IPR002104">
    <property type="entry name" value="Integrase_catalytic"/>
</dbReference>
<dbReference type="CDD" id="cd00797">
    <property type="entry name" value="INT_RitB_C_like"/>
    <property type="match status" value="1"/>
</dbReference>
<dbReference type="EMBL" id="CP058690">
    <property type="protein sequence ID" value="QLH15828.1"/>
    <property type="molecule type" value="Genomic_DNA"/>
</dbReference>
<keyword evidence="4" id="KW-0233">DNA recombination</keyword>
<evidence type="ECO:0000313" key="7">
    <source>
        <dbReference type="Proteomes" id="UP000509322"/>
    </source>
</evidence>
<evidence type="ECO:0000256" key="1">
    <source>
        <dbReference type="ARBA" id="ARBA00008857"/>
    </source>
</evidence>
<dbReference type="Proteomes" id="UP000509322">
    <property type="component" value="Chromosome 2"/>
</dbReference>
<organism evidence="6 7">
    <name type="scientific">Paracoccus pantotrophus</name>
    <name type="common">Thiosphaera pantotropha</name>
    <dbReference type="NCBI Taxonomy" id="82367"/>
    <lineage>
        <taxon>Bacteria</taxon>
        <taxon>Pseudomonadati</taxon>
        <taxon>Pseudomonadota</taxon>
        <taxon>Alphaproteobacteria</taxon>
        <taxon>Rhodobacterales</taxon>
        <taxon>Paracoccaceae</taxon>
        <taxon>Paracoccus</taxon>
    </lineage>
</organism>
<dbReference type="AlphaFoldDB" id="A0A7H9BYD1"/>
<dbReference type="RefSeq" id="WP_024846202.1">
    <property type="nucleotide sequence ID" value="NZ_CP058690.1"/>
</dbReference>